<keyword evidence="5" id="KW-0285">Flavoprotein</keyword>
<comment type="caution">
    <text evidence="12">The sequence shown here is derived from an EMBL/GenBank/DDBJ whole genome shotgun (WGS) entry which is preliminary data.</text>
</comment>
<evidence type="ECO:0000256" key="3">
    <source>
        <dbReference type="ARBA" id="ARBA00005466"/>
    </source>
</evidence>
<keyword evidence="9" id="KW-0325">Glycoprotein</keyword>
<dbReference type="GO" id="GO:0016491">
    <property type="term" value="F:oxidoreductase activity"/>
    <property type="evidence" value="ECO:0007669"/>
    <property type="project" value="InterPro"/>
</dbReference>
<evidence type="ECO:0000256" key="4">
    <source>
        <dbReference type="ARBA" id="ARBA00022589"/>
    </source>
</evidence>
<reference evidence="12" key="1">
    <citation type="submission" date="2020-06" db="EMBL/GenBank/DDBJ databases">
        <authorList>
            <person name="Li T."/>
            <person name="Hu X."/>
            <person name="Zhang T."/>
            <person name="Song X."/>
            <person name="Zhang H."/>
            <person name="Dai N."/>
            <person name="Sheng W."/>
            <person name="Hou X."/>
            <person name="Wei L."/>
        </authorList>
    </citation>
    <scope>NUCLEOTIDE SEQUENCE</scope>
    <source>
        <strain evidence="12">KEN1</strain>
        <tissue evidence="12">Leaf</tissue>
    </source>
</reference>
<proteinExistence type="inferred from homology"/>
<keyword evidence="8" id="KW-1015">Disulfide bond</keyword>
<dbReference type="AlphaFoldDB" id="A0AAW2WNN0"/>
<evidence type="ECO:0000256" key="10">
    <source>
        <dbReference type="SAM" id="SignalP"/>
    </source>
</evidence>
<dbReference type="InterPro" id="IPR036318">
    <property type="entry name" value="FAD-bd_PCMH-like_sf"/>
</dbReference>
<keyword evidence="7" id="KW-0274">FAD</keyword>
<dbReference type="PROSITE" id="PS51257">
    <property type="entry name" value="PROKAR_LIPOPROTEIN"/>
    <property type="match status" value="1"/>
</dbReference>
<comment type="pathway">
    <text evidence="2">Alkaloid biosynthesis.</text>
</comment>
<evidence type="ECO:0000256" key="2">
    <source>
        <dbReference type="ARBA" id="ARBA00004913"/>
    </source>
</evidence>
<evidence type="ECO:0000313" key="12">
    <source>
        <dbReference type="EMBL" id="KAL0442396.1"/>
    </source>
</evidence>
<dbReference type="InterPro" id="IPR016167">
    <property type="entry name" value="FAD-bd_PCMH_sub1"/>
</dbReference>
<feature type="chain" id="PRO_5043935164" evidence="10">
    <location>
        <begin position="26"/>
        <end position="534"/>
    </location>
</feature>
<dbReference type="InterPro" id="IPR016166">
    <property type="entry name" value="FAD-bd_PCMH"/>
</dbReference>
<dbReference type="Pfam" id="PF08031">
    <property type="entry name" value="BBE"/>
    <property type="match status" value="1"/>
</dbReference>
<dbReference type="FunFam" id="3.30.43.10:FF:000004">
    <property type="entry name" value="Berberine bridge enzyme-like 15"/>
    <property type="match status" value="1"/>
</dbReference>
<evidence type="ECO:0000256" key="6">
    <source>
        <dbReference type="ARBA" id="ARBA00022729"/>
    </source>
</evidence>
<dbReference type="PANTHER" id="PTHR32448">
    <property type="entry name" value="OS08G0158400 PROTEIN"/>
    <property type="match status" value="1"/>
</dbReference>
<evidence type="ECO:0000259" key="11">
    <source>
        <dbReference type="PROSITE" id="PS51387"/>
    </source>
</evidence>
<evidence type="ECO:0000256" key="5">
    <source>
        <dbReference type="ARBA" id="ARBA00022630"/>
    </source>
</evidence>
<comment type="similarity">
    <text evidence="3">Belongs to the oxygen-dependent FAD-linked oxidoreductase family.</text>
</comment>
<dbReference type="Gene3D" id="3.40.462.20">
    <property type="match status" value="1"/>
</dbReference>
<dbReference type="Pfam" id="PF01565">
    <property type="entry name" value="FAD_binding_4"/>
    <property type="match status" value="1"/>
</dbReference>
<dbReference type="Gene3D" id="3.30.465.10">
    <property type="match status" value="1"/>
</dbReference>
<evidence type="ECO:0000256" key="1">
    <source>
        <dbReference type="ARBA" id="ARBA00001974"/>
    </source>
</evidence>
<keyword evidence="4" id="KW-0017">Alkaloid metabolism</keyword>
<dbReference type="InterPro" id="IPR012951">
    <property type="entry name" value="BBE"/>
</dbReference>
<comment type="cofactor">
    <cofactor evidence="1">
        <name>FAD</name>
        <dbReference type="ChEBI" id="CHEBI:57692"/>
    </cofactor>
</comment>
<organism evidence="12">
    <name type="scientific">Sesamum latifolium</name>
    <dbReference type="NCBI Taxonomy" id="2727402"/>
    <lineage>
        <taxon>Eukaryota</taxon>
        <taxon>Viridiplantae</taxon>
        <taxon>Streptophyta</taxon>
        <taxon>Embryophyta</taxon>
        <taxon>Tracheophyta</taxon>
        <taxon>Spermatophyta</taxon>
        <taxon>Magnoliopsida</taxon>
        <taxon>eudicotyledons</taxon>
        <taxon>Gunneridae</taxon>
        <taxon>Pentapetalae</taxon>
        <taxon>asterids</taxon>
        <taxon>lamiids</taxon>
        <taxon>Lamiales</taxon>
        <taxon>Pedaliaceae</taxon>
        <taxon>Sesamum</taxon>
    </lineage>
</organism>
<reference evidence="12" key="2">
    <citation type="journal article" date="2024" name="Plant">
        <title>Genomic evolution and insights into agronomic trait innovations of Sesamum species.</title>
        <authorList>
            <person name="Miao H."/>
            <person name="Wang L."/>
            <person name="Qu L."/>
            <person name="Liu H."/>
            <person name="Sun Y."/>
            <person name="Le M."/>
            <person name="Wang Q."/>
            <person name="Wei S."/>
            <person name="Zheng Y."/>
            <person name="Lin W."/>
            <person name="Duan Y."/>
            <person name="Cao H."/>
            <person name="Xiong S."/>
            <person name="Wang X."/>
            <person name="Wei L."/>
            <person name="Li C."/>
            <person name="Ma Q."/>
            <person name="Ju M."/>
            <person name="Zhao R."/>
            <person name="Li G."/>
            <person name="Mu C."/>
            <person name="Tian Q."/>
            <person name="Mei H."/>
            <person name="Zhang T."/>
            <person name="Gao T."/>
            <person name="Zhang H."/>
        </authorList>
    </citation>
    <scope>NUCLEOTIDE SEQUENCE</scope>
    <source>
        <strain evidence="12">KEN1</strain>
    </source>
</reference>
<dbReference type="SUPFAM" id="SSF56176">
    <property type="entry name" value="FAD-binding/transporter-associated domain-like"/>
    <property type="match status" value="1"/>
</dbReference>
<dbReference type="InterPro" id="IPR006094">
    <property type="entry name" value="Oxid_FAD_bind_N"/>
</dbReference>
<dbReference type="PROSITE" id="PS51387">
    <property type="entry name" value="FAD_PCMH"/>
    <property type="match status" value="1"/>
</dbReference>
<protein>
    <submittedName>
        <fullName evidence="12">Berberine bridge enzyme-like 18</fullName>
    </submittedName>
</protein>
<feature type="domain" description="FAD-binding PCMH-type" evidence="11">
    <location>
        <begin position="77"/>
        <end position="251"/>
    </location>
</feature>
<name>A0AAW2WNN0_9LAMI</name>
<keyword evidence="6 10" id="KW-0732">Signal</keyword>
<dbReference type="EMBL" id="JACGWN010000007">
    <property type="protein sequence ID" value="KAL0442396.1"/>
    <property type="molecule type" value="Genomic_DNA"/>
</dbReference>
<accession>A0AAW2WNN0</accession>
<sequence>MKILSSPLLAFFLVFFFVSCAVTSAVNSADDFFQCLSLNSFNDLQMPNALFTARNSSFLSIFESSVRNPRFRWELASILKPIAIIVPQHESHIQAAIYCCSKHNIRLRIRSGGHDYEGLSYISKTPFVMIDMRNFRSVSVNTENRTAWIQAGATLGELYHGIAEKSPTLAFSAGVCPTVGVGGHFSGGGYGMISRKYGIAADNIIDARIIDVNGRILDRNSMGEDLFWAIRGGGGASFGVILAWKVKLLSVPLKVTVFNVTRSLEQNATNLVHRWQEIAHKIDRNLLIRLFVKSVSSSQNGKRTIVASFTSLYLGGVSKLLQLMRREFPELGLLKRDCLKMSWIESTLYFYGVPDRKNLDTLLNRATTARSAFKGKSDFINQPIPKSGLEQLWGWLHKEDEGRAHYQLSPYGGRLDEISESEIPFPHRSGNLYMIHYLVDWFNDGTMERHLKWIQGLYDDMAPYVSKSPRGVYFNYRDLDMGVNGEGSTSYAEASIWGEKYFKNNFYRLVRVKTMVDPMNFFRNEESIPPLASS</sequence>
<dbReference type="InterPro" id="IPR016169">
    <property type="entry name" value="FAD-bd_PCMH_sub2"/>
</dbReference>
<gene>
    <name evidence="12" type="ORF">Slati_1962300</name>
</gene>
<dbReference type="GO" id="GO:0071949">
    <property type="term" value="F:FAD binding"/>
    <property type="evidence" value="ECO:0007669"/>
    <property type="project" value="InterPro"/>
</dbReference>
<dbReference type="Gene3D" id="3.30.43.10">
    <property type="entry name" value="Uridine Diphospho-n-acetylenolpyruvylglucosamine Reductase, domain 2"/>
    <property type="match status" value="1"/>
</dbReference>
<evidence type="ECO:0000256" key="9">
    <source>
        <dbReference type="ARBA" id="ARBA00023180"/>
    </source>
</evidence>
<feature type="signal peptide" evidence="10">
    <location>
        <begin position="1"/>
        <end position="25"/>
    </location>
</feature>
<evidence type="ECO:0000256" key="7">
    <source>
        <dbReference type="ARBA" id="ARBA00022827"/>
    </source>
</evidence>
<evidence type="ECO:0000256" key="8">
    <source>
        <dbReference type="ARBA" id="ARBA00023157"/>
    </source>
</evidence>